<dbReference type="InterPro" id="IPR018228">
    <property type="entry name" value="DNase_TatD-rel_CS"/>
</dbReference>
<reference evidence="3 4" key="1">
    <citation type="submission" date="2023-08" db="EMBL/GenBank/DDBJ databases">
        <title>Whole-genome sequencing of halo(alkali)philic microorganisms from hypersaline lakes.</title>
        <authorList>
            <person name="Sorokin D.Y."/>
            <person name="Abbas B."/>
            <person name="Merkel A.Y."/>
        </authorList>
    </citation>
    <scope>NUCLEOTIDE SEQUENCE [LARGE SCALE GENOMIC DNA]</scope>
    <source>
        <strain evidence="3 4">AB-CW4</strain>
    </source>
</reference>
<dbReference type="Proteomes" id="UP001239019">
    <property type="component" value="Unassembled WGS sequence"/>
</dbReference>
<protein>
    <submittedName>
        <fullName evidence="3">TatD family hydrolase</fullName>
    </submittedName>
</protein>
<organism evidence="3 4">
    <name type="scientific">Natronospira bacteriovora</name>
    <dbReference type="NCBI Taxonomy" id="3069753"/>
    <lineage>
        <taxon>Bacteria</taxon>
        <taxon>Pseudomonadati</taxon>
        <taxon>Pseudomonadota</taxon>
        <taxon>Gammaproteobacteria</taxon>
        <taxon>Natronospirales</taxon>
        <taxon>Natronospiraceae</taxon>
        <taxon>Natronospira</taxon>
    </lineage>
</organism>
<comment type="similarity">
    <text evidence="1">Belongs to the metallo-dependent hydrolases superfamily. TatD-type hydrolase family.</text>
</comment>
<dbReference type="PIRSF" id="PIRSF005902">
    <property type="entry name" value="DNase_TatD"/>
    <property type="match status" value="1"/>
</dbReference>
<dbReference type="PANTHER" id="PTHR46124">
    <property type="entry name" value="D-AMINOACYL-TRNA DEACYLASE"/>
    <property type="match status" value="1"/>
</dbReference>
<evidence type="ECO:0000256" key="2">
    <source>
        <dbReference type="ARBA" id="ARBA00022801"/>
    </source>
</evidence>
<dbReference type="Pfam" id="PF01026">
    <property type="entry name" value="TatD_DNase"/>
    <property type="match status" value="1"/>
</dbReference>
<dbReference type="PANTHER" id="PTHR46124:SF2">
    <property type="entry name" value="D-AMINOACYL-TRNA DEACYLASE"/>
    <property type="match status" value="1"/>
</dbReference>
<keyword evidence="4" id="KW-1185">Reference proteome</keyword>
<evidence type="ECO:0000256" key="1">
    <source>
        <dbReference type="ARBA" id="ARBA00009275"/>
    </source>
</evidence>
<accession>A0ABU0W9F3</accession>
<dbReference type="CDD" id="cd01310">
    <property type="entry name" value="TatD_DNAse"/>
    <property type="match status" value="1"/>
</dbReference>
<keyword evidence="2 3" id="KW-0378">Hydrolase</keyword>
<proteinExistence type="inferred from homology"/>
<evidence type="ECO:0000313" key="3">
    <source>
        <dbReference type="EMBL" id="MDQ2070672.1"/>
    </source>
</evidence>
<dbReference type="InterPro" id="IPR001130">
    <property type="entry name" value="TatD-like"/>
</dbReference>
<name>A0ABU0W9F3_9GAMM</name>
<dbReference type="RefSeq" id="WP_306729171.1">
    <property type="nucleotide sequence ID" value="NZ_JAVDDT010000009.1"/>
</dbReference>
<comment type="caution">
    <text evidence="3">The sequence shown here is derived from an EMBL/GenBank/DDBJ whole genome shotgun (WGS) entry which is preliminary data.</text>
</comment>
<dbReference type="InterPro" id="IPR032466">
    <property type="entry name" value="Metal_Hydrolase"/>
</dbReference>
<dbReference type="EMBL" id="JAVDDT010000009">
    <property type="protein sequence ID" value="MDQ2070672.1"/>
    <property type="molecule type" value="Genomic_DNA"/>
</dbReference>
<sequence>MTALETSPHPLIDIGANLTHDSFDHDREQVIQDAEAVGVSRMILTGASVKGSRQALALAEQWPQRFWSTAGVHPHMARHYVDETNDILRGFLASEKCVAVGECGLDYFRNFSEPDDQQRAFRAQLEIACDLNYPVFLHQRDAHEDFLAILDEYLPRLPHAVVHCFTGSGEELDHYIERDLYVGITGWICDERRGTHLRDIVDRIPDDRIMVETDAPYLLPRDLKPKPSTRRNEPKWLPHVLFRVAECRGVSHETLARQTTANAERFFRLGEENQMRREMHAK</sequence>
<dbReference type="PROSITE" id="PS01090">
    <property type="entry name" value="TATD_2"/>
    <property type="match status" value="1"/>
</dbReference>
<dbReference type="SUPFAM" id="SSF51556">
    <property type="entry name" value="Metallo-dependent hydrolases"/>
    <property type="match status" value="1"/>
</dbReference>
<dbReference type="Gene3D" id="3.20.20.140">
    <property type="entry name" value="Metal-dependent hydrolases"/>
    <property type="match status" value="1"/>
</dbReference>
<gene>
    <name evidence="3" type="ORF">RBH19_12395</name>
</gene>
<dbReference type="GO" id="GO:0016787">
    <property type="term" value="F:hydrolase activity"/>
    <property type="evidence" value="ECO:0007669"/>
    <property type="project" value="UniProtKB-KW"/>
</dbReference>
<evidence type="ECO:0000313" key="4">
    <source>
        <dbReference type="Proteomes" id="UP001239019"/>
    </source>
</evidence>